<evidence type="ECO:0000313" key="2">
    <source>
        <dbReference type="Proteomes" id="UP000725002"/>
    </source>
</evidence>
<accession>A0A940DWB5</accession>
<comment type="caution">
    <text evidence="1">The sequence shown here is derived from an EMBL/GenBank/DDBJ whole genome shotgun (WGS) entry which is preliminary data.</text>
</comment>
<dbReference type="AlphaFoldDB" id="A0A940DWB5"/>
<gene>
    <name evidence="1" type="ORF">IAB75_06065</name>
</gene>
<reference evidence="1" key="2">
    <citation type="journal article" date="2021" name="PeerJ">
        <title>Extensive microbial diversity within the chicken gut microbiome revealed by metagenomics and culture.</title>
        <authorList>
            <person name="Gilroy R."/>
            <person name="Ravi A."/>
            <person name="Getino M."/>
            <person name="Pursley I."/>
            <person name="Horton D.L."/>
            <person name="Alikhan N.F."/>
            <person name="Baker D."/>
            <person name="Gharbi K."/>
            <person name="Hall N."/>
            <person name="Watson M."/>
            <person name="Adriaenssens E.M."/>
            <person name="Foster-Nyarko E."/>
            <person name="Jarju S."/>
            <person name="Secka A."/>
            <person name="Antonio M."/>
            <person name="Oren A."/>
            <person name="Chaudhuri R.R."/>
            <person name="La Ragione R."/>
            <person name="Hildebrand F."/>
            <person name="Pallen M.J."/>
        </authorList>
    </citation>
    <scope>NUCLEOTIDE SEQUENCE</scope>
    <source>
        <strain evidence="1">G3-8215</strain>
    </source>
</reference>
<proteinExistence type="predicted"/>
<organism evidence="1 2">
    <name type="scientific">Candidatus Cryptobacteroides avicola</name>
    <dbReference type="NCBI Taxonomy" id="2840757"/>
    <lineage>
        <taxon>Bacteria</taxon>
        <taxon>Pseudomonadati</taxon>
        <taxon>Bacteroidota</taxon>
        <taxon>Bacteroidia</taxon>
        <taxon>Bacteroidales</taxon>
        <taxon>Candidatus Cryptobacteroides</taxon>
    </lineage>
</organism>
<protein>
    <submittedName>
        <fullName evidence="1">DUF2693 domain-containing protein</fullName>
    </submittedName>
</protein>
<dbReference type="InterPro" id="IPR024401">
    <property type="entry name" value="WYL_prot"/>
</dbReference>
<sequence>MEAIITMTNVDVHRAIVIAHRTEDMFLTGMLTSAIKTLKSELARRIVKITFLKKDGTLAVRYGTTIPALAGRHINGNGICADARNVVCFWDTEASGENKWRSFRYEKLISFE</sequence>
<evidence type="ECO:0000313" key="1">
    <source>
        <dbReference type="EMBL" id="MBO8483663.1"/>
    </source>
</evidence>
<dbReference type="Pfam" id="PF10902">
    <property type="entry name" value="WYL_2"/>
    <property type="match status" value="1"/>
</dbReference>
<name>A0A940DWB5_9BACT</name>
<reference evidence="1" key="1">
    <citation type="submission" date="2020-10" db="EMBL/GenBank/DDBJ databases">
        <authorList>
            <person name="Gilroy R."/>
        </authorList>
    </citation>
    <scope>NUCLEOTIDE SEQUENCE</scope>
    <source>
        <strain evidence="1">G3-8215</strain>
    </source>
</reference>
<dbReference type="EMBL" id="JADILV010000041">
    <property type="protein sequence ID" value="MBO8483663.1"/>
    <property type="molecule type" value="Genomic_DNA"/>
</dbReference>
<dbReference type="Proteomes" id="UP000725002">
    <property type="component" value="Unassembled WGS sequence"/>
</dbReference>